<dbReference type="InterPro" id="IPR009016">
    <property type="entry name" value="Fe_hydrogenase"/>
</dbReference>
<dbReference type="NCBIfam" id="TIGR04105">
    <property type="entry name" value="FeFe_hydrog_B1"/>
    <property type="match status" value="1"/>
</dbReference>
<dbReference type="Pfam" id="PF02906">
    <property type="entry name" value="Fe_hyd_lg_C"/>
    <property type="match status" value="1"/>
</dbReference>
<evidence type="ECO:0000256" key="1">
    <source>
        <dbReference type="ARBA" id="ARBA00022723"/>
    </source>
</evidence>
<dbReference type="Pfam" id="PF00037">
    <property type="entry name" value="Fer4"/>
    <property type="match status" value="2"/>
</dbReference>
<evidence type="ECO:0000256" key="2">
    <source>
        <dbReference type="ARBA" id="ARBA00023004"/>
    </source>
</evidence>
<dbReference type="EMBL" id="JADKNH010000003">
    <property type="protein sequence ID" value="MBF4692680.1"/>
    <property type="molecule type" value="Genomic_DNA"/>
</dbReference>
<dbReference type="PROSITE" id="PS51379">
    <property type="entry name" value="4FE4S_FER_2"/>
    <property type="match status" value="3"/>
</dbReference>
<keyword evidence="1" id="KW-0479">Metal-binding</keyword>
<feature type="domain" description="4Fe-4S ferredoxin-type" evidence="4">
    <location>
        <begin position="165"/>
        <end position="194"/>
    </location>
</feature>
<organism evidence="5 6">
    <name type="scientific">Fusibacter ferrireducens</name>
    <dbReference type="NCBI Taxonomy" id="2785058"/>
    <lineage>
        <taxon>Bacteria</taxon>
        <taxon>Bacillati</taxon>
        <taxon>Bacillota</taxon>
        <taxon>Clostridia</taxon>
        <taxon>Eubacteriales</taxon>
        <taxon>Eubacteriales Family XII. Incertae Sedis</taxon>
        <taxon>Fusibacter</taxon>
    </lineage>
</organism>
<dbReference type="RefSeq" id="WP_194700920.1">
    <property type="nucleotide sequence ID" value="NZ_JADKNH010000003.1"/>
</dbReference>
<dbReference type="InterPro" id="IPR017900">
    <property type="entry name" value="4Fe4S_Fe_S_CS"/>
</dbReference>
<keyword evidence="2" id="KW-0408">Iron</keyword>
<dbReference type="CDD" id="cd10549">
    <property type="entry name" value="MtMvhB_like"/>
    <property type="match status" value="1"/>
</dbReference>
<dbReference type="InterPro" id="IPR017896">
    <property type="entry name" value="4Fe4S_Fe-S-bd"/>
</dbReference>
<evidence type="ECO:0000313" key="5">
    <source>
        <dbReference type="EMBL" id="MBF4692680.1"/>
    </source>
</evidence>
<dbReference type="PANTHER" id="PTHR11615">
    <property type="entry name" value="NITRATE, FORMATE, IRON DEHYDROGENASE"/>
    <property type="match status" value="1"/>
</dbReference>
<dbReference type="SUPFAM" id="SSF53920">
    <property type="entry name" value="Fe-only hydrogenase"/>
    <property type="match status" value="1"/>
</dbReference>
<evidence type="ECO:0000313" key="6">
    <source>
        <dbReference type="Proteomes" id="UP000614200"/>
    </source>
</evidence>
<accession>A0ABR9ZQD2</accession>
<keyword evidence="6" id="KW-1185">Reference proteome</keyword>
<evidence type="ECO:0000256" key="3">
    <source>
        <dbReference type="ARBA" id="ARBA00023014"/>
    </source>
</evidence>
<dbReference type="Gene3D" id="3.40.950.10">
    <property type="entry name" value="Fe-only Hydrogenase (Larger Subunit), Chain L, domain 3"/>
    <property type="match status" value="1"/>
</dbReference>
<feature type="domain" description="4Fe-4S ferredoxin-type" evidence="4">
    <location>
        <begin position="119"/>
        <end position="149"/>
    </location>
</feature>
<dbReference type="PROSITE" id="PS00198">
    <property type="entry name" value="4FE4S_FER_1"/>
    <property type="match status" value="1"/>
</dbReference>
<dbReference type="InterPro" id="IPR050340">
    <property type="entry name" value="Cytosolic_Fe-S_CAF"/>
</dbReference>
<dbReference type="InterPro" id="IPR004108">
    <property type="entry name" value="Fe_hydrogenase_lsu_C"/>
</dbReference>
<dbReference type="SUPFAM" id="SSF54862">
    <property type="entry name" value="4Fe-4S ferredoxins"/>
    <property type="match status" value="1"/>
</dbReference>
<comment type="caution">
    <text evidence="5">The sequence shown here is derived from an EMBL/GenBank/DDBJ whole genome shotgun (WGS) entry which is preliminary data.</text>
</comment>
<feature type="domain" description="4Fe-4S ferredoxin-type" evidence="4">
    <location>
        <begin position="89"/>
        <end position="118"/>
    </location>
</feature>
<proteinExistence type="predicted"/>
<dbReference type="Proteomes" id="UP000614200">
    <property type="component" value="Unassembled WGS sequence"/>
</dbReference>
<keyword evidence="3" id="KW-0411">Iron-sulfur</keyword>
<evidence type="ECO:0000259" key="4">
    <source>
        <dbReference type="PROSITE" id="PS51379"/>
    </source>
</evidence>
<gene>
    <name evidence="5" type="ORF">ISU02_06100</name>
</gene>
<protein>
    <submittedName>
        <fullName evidence="5">4Fe-4S dicluster domain-containing protein</fullName>
    </submittedName>
</protein>
<name>A0ABR9ZQD2_9FIRM</name>
<dbReference type="InterPro" id="IPR027631">
    <property type="entry name" value="Mono_FeFe_hydrog"/>
</dbReference>
<dbReference type="Gene3D" id="3.30.70.20">
    <property type="match status" value="2"/>
</dbReference>
<sequence length="475" mass="52344">MRKYENHVQKIKSNVLIEVARLAFKGDLETQISTIPFKVNPGPEEQYRCCIFHERAITSDRVQMAIGGNPHMPGIIEVLESACDQCPVNRYAITEACRGCIAHRCLNSCPVDAIKIQNNKAIIDYNKCIECGKCKESCPYNAIADVMRPCRRDCPTNAIKIDHRKKAVIDYDLCISCGACVYQCPFGAIQDKSEIIPVIDTINSGSKHLYAMVAPAFATQFDFVDLGQVITGIKKLGFRDVVEVALGADLVTKHEADELIKMKYHDKVLTSSCCPSFVEYIKKKFPELQTHISSTVSPMTATARLIKAIDPEAVVVFIGPCISKKKEKQKTSDTDYVLTFEELAALMDAKDIQLESLESTPLNNASYYGRKFAASGGVTLSISNYMAEQGVEGIVSLACDGIEACDKALKLLKFNKLEADFIEGMACKGGCIKGPVTMHHGPKDLKALDAYSKMAFENRTADALSVFENINISLE</sequence>
<reference evidence="5 6" key="1">
    <citation type="submission" date="2020-11" db="EMBL/GenBank/DDBJ databases">
        <title>Fusibacter basophilias sp. nov.</title>
        <authorList>
            <person name="Qiu D."/>
        </authorList>
    </citation>
    <scope>NUCLEOTIDE SEQUENCE [LARGE SCALE GENOMIC DNA]</scope>
    <source>
        <strain evidence="5 6">Q10-2</strain>
    </source>
</reference>